<evidence type="ECO:0000256" key="3">
    <source>
        <dbReference type="PROSITE-ProRule" id="PRU00023"/>
    </source>
</evidence>
<gene>
    <name evidence="5" type="ORF">IFR04_008722</name>
</gene>
<sequence>MSFSITPNEILLQIASYLPTHSLSNLLQTSPRLATLLTPILYFPELTLDSKSNPRSLIKWYAPHPKPRCITLLHLWSSKSLLYYLRTLPPSIIEHVDSDGRTLLHHAIEQRNTTVVEILLEKGPDVNREDKLKRSYLSLAIITLNTGIAQLLISSGAEIENSHYMGFPLSCLSVSYNNLPLAQCVISGLQKQKQARGETLFTPLPNPNSDHHILHHALYPNNNPTISYLLSLFAPTSTISSDGTTPLHLSIRSGNSTTTNHLLSSLPPTAILAKTHDSETPLHFLSHSHSTHLTALTIHRLISQTLSLGGSISPRRKFDLSTPLHISGRYGNPIATQLLLENGANPFGRNSQGLTPLLAALELNTRFPIEILQRFQDRRRTVDVLIDAMAMGCCGDGYAYLSRGDSLILRLNRGTALHFAARAGDLESVKQLIEKGADVLAGDAVGRMPLECALGVKDSREVLVVQVQDWLGVGVGKDVVRGVEMDTGIGKGKGKTRKQGEEGEESEVAEALCLGLAKAMWERGYDFSRELKAIKRYKAPETTWLELAALVGMETLERLIREAMSSKEVEDGNSKY</sequence>
<dbReference type="AlphaFoldDB" id="A0A8H7TAR9"/>
<dbReference type="Pfam" id="PF12796">
    <property type="entry name" value="Ank_2"/>
    <property type="match status" value="1"/>
</dbReference>
<keyword evidence="1" id="KW-0677">Repeat</keyword>
<dbReference type="PANTHER" id="PTHR24123:SF33">
    <property type="entry name" value="PROTEIN HOS4"/>
    <property type="match status" value="1"/>
</dbReference>
<evidence type="ECO:0000313" key="5">
    <source>
        <dbReference type="EMBL" id="KAG4418129.1"/>
    </source>
</evidence>
<feature type="repeat" description="ANK" evidence="3">
    <location>
        <begin position="99"/>
        <end position="131"/>
    </location>
</feature>
<proteinExistence type="predicted"/>
<keyword evidence="6" id="KW-1185">Reference proteome</keyword>
<organism evidence="5 6">
    <name type="scientific">Cadophora malorum</name>
    <dbReference type="NCBI Taxonomy" id="108018"/>
    <lineage>
        <taxon>Eukaryota</taxon>
        <taxon>Fungi</taxon>
        <taxon>Dikarya</taxon>
        <taxon>Ascomycota</taxon>
        <taxon>Pezizomycotina</taxon>
        <taxon>Leotiomycetes</taxon>
        <taxon>Helotiales</taxon>
        <taxon>Ploettnerulaceae</taxon>
        <taxon>Cadophora</taxon>
    </lineage>
</organism>
<feature type="repeat" description="ANK" evidence="3">
    <location>
        <begin position="412"/>
        <end position="444"/>
    </location>
</feature>
<comment type="caution">
    <text evidence="5">The sequence shown here is derived from an EMBL/GenBank/DDBJ whole genome shotgun (WGS) entry which is preliminary data.</text>
</comment>
<dbReference type="InterPro" id="IPR036770">
    <property type="entry name" value="Ankyrin_rpt-contain_sf"/>
</dbReference>
<evidence type="ECO:0000259" key="4">
    <source>
        <dbReference type="PROSITE" id="PS50181"/>
    </source>
</evidence>
<dbReference type="SUPFAM" id="SSF48403">
    <property type="entry name" value="Ankyrin repeat"/>
    <property type="match status" value="2"/>
</dbReference>
<dbReference type="PROSITE" id="PS50297">
    <property type="entry name" value="ANK_REP_REGION"/>
    <property type="match status" value="3"/>
</dbReference>
<reference evidence="5" key="1">
    <citation type="submission" date="2021-02" db="EMBL/GenBank/DDBJ databases">
        <title>Genome sequence Cadophora malorum strain M34.</title>
        <authorList>
            <person name="Stefanovic E."/>
            <person name="Vu D."/>
            <person name="Scully C."/>
            <person name="Dijksterhuis J."/>
            <person name="Roader J."/>
            <person name="Houbraken J."/>
        </authorList>
    </citation>
    <scope>NUCLEOTIDE SEQUENCE</scope>
    <source>
        <strain evidence="5">M34</strain>
    </source>
</reference>
<dbReference type="Gene3D" id="1.25.40.20">
    <property type="entry name" value="Ankyrin repeat-containing domain"/>
    <property type="match status" value="3"/>
</dbReference>
<dbReference type="PROSITE" id="PS50181">
    <property type="entry name" value="FBOX"/>
    <property type="match status" value="1"/>
</dbReference>
<dbReference type="OrthoDB" id="341259at2759"/>
<dbReference type="PROSITE" id="PS50088">
    <property type="entry name" value="ANK_REPEAT"/>
    <property type="match status" value="3"/>
</dbReference>
<keyword evidence="2 3" id="KW-0040">ANK repeat</keyword>
<dbReference type="PANTHER" id="PTHR24123">
    <property type="entry name" value="ANKYRIN REPEAT-CONTAINING"/>
    <property type="match status" value="1"/>
</dbReference>
<evidence type="ECO:0000256" key="1">
    <source>
        <dbReference type="ARBA" id="ARBA00022737"/>
    </source>
</evidence>
<dbReference type="InterPro" id="IPR051165">
    <property type="entry name" value="Multifunctional_ANK_Repeat"/>
</dbReference>
<name>A0A8H7TAR9_9HELO</name>
<dbReference type="InterPro" id="IPR001810">
    <property type="entry name" value="F-box_dom"/>
</dbReference>
<dbReference type="SMART" id="SM00248">
    <property type="entry name" value="ANK"/>
    <property type="match status" value="7"/>
</dbReference>
<dbReference type="InterPro" id="IPR002110">
    <property type="entry name" value="Ankyrin_rpt"/>
</dbReference>
<feature type="domain" description="F-box" evidence="4">
    <location>
        <begin position="1"/>
        <end position="46"/>
    </location>
</feature>
<protein>
    <recommendedName>
        <fullName evidence="4">F-box domain-containing protein</fullName>
    </recommendedName>
</protein>
<accession>A0A8H7TAR9</accession>
<evidence type="ECO:0000313" key="6">
    <source>
        <dbReference type="Proteomes" id="UP000664132"/>
    </source>
</evidence>
<dbReference type="Proteomes" id="UP000664132">
    <property type="component" value="Unassembled WGS sequence"/>
</dbReference>
<feature type="repeat" description="ANK" evidence="3">
    <location>
        <begin position="319"/>
        <end position="351"/>
    </location>
</feature>
<evidence type="ECO:0000256" key="2">
    <source>
        <dbReference type="ARBA" id="ARBA00023043"/>
    </source>
</evidence>
<dbReference type="EMBL" id="JAFJYH010000136">
    <property type="protein sequence ID" value="KAG4418129.1"/>
    <property type="molecule type" value="Genomic_DNA"/>
</dbReference>
<dbReference type="Pfam" id="PF00023">
    <property type="entry name" value="Ank"/>
    <property type="match status" value="2"/>
</dbReference>